<dbReference type="EMBL" id="JBHSZH010000005">
    <property type="protein sequence ID" value="MFC7079708.1"/>
    <property type="molecule type" value="Genomic_DNA"/>
</dbReference>
<keyword evidence="2" id="KW-0472">Membrane</keyword>
<feature type="transmembrane region" description="Helical" evidence="2">
    <location>
        <begin position="55"/>
        <end position="73"/>
    </location>
</feature>
<dbReference type="RefSeq" id="WP_276279208.1">
    <property type="nucleotide sequence ID" value="NZ_CP119809.1"/>
</dbReference>
<gene>
    <name evidence="3" type="ORF">ACFQJ6_05690</name>
</gene>
<feature type="transmembrane region" description="Helical" evidence="2">
    <location>
        <begin position="29"/>
        <end position="48"/>
    </location>
</feature>
<accession>A0ABD5WPD5</accession>
<dbReference type="GO" id="GO:0016787">
    <property type="term" value="F:hydrolase activity"/>
    <property type="evidence" value="ECO:0007669"/>
    <property type="project" value="UniProtKB-KW"/>
</dbReference>
<protein>
    <submittedName>
        <fullName evidence="3">Metal-dependent hydrolase</fullName>
    </submittedName>
</protein>
<keyword evidence="2" id="KW-1133">Transmembrane helix</keyword>
<evidence type="ECO:0000256" key="2">
    <source>
        <dbReference type="SAM" id="Phobius"/>
    </source>
</evidence>
<keyword evidence="2" id="KW-0812">Transmembrane</keyword>
<feature type="transmembrane region" description="Helical" evidence="2">
    <location>
        <begin position="93"/>
        <end position="118"/>
    </location>
</feature>
<keyword evidence="3" id="KW-0378">Hydrolase</keyword>
<evidence type="ECO:0000313" key="3">
    <source>
        <dbReference type="EMBL" id="MFC7079708.1"/>
    </source>
</evidence>
<dbReference type="Pfam" id="PF04307">
    <property type="entry name" value="YdjM"/>
    <property type="match status" value="1"/>
</dbReference>
<feature type="region of interest" description="Disordered" evidence="1">
    <location>
        <begin position="159"/>
        <end position="215"/>
    </location>
</feature>
<proteinExistence type="predicted"/>
<comment type="caution">
    <text evidence="3">The sequence shown here is derived from an EMBL/GenBank/DDBJ whole genome shotgun (WGS) entry which is preliminary data.</text>
</comment>
<evidence type="ECO:0000313" key="4">
    <source>
        <dbReference type="Proteomes" id="UP001596407"/>
    </source>
</evidence>
<organism evidence="3 4">
    <name type="scientific">Halorussus caseinilyticus</name>
    <dbReference type="NCBI Taxonomy" id="3034025"/>
    <lineage>
        <taxon>Archaea</taxon>
        <taxon>Methanobacteriati</taxon>
        <taxon>Methanobacteriota</taxon>
        <taxon>Stenosarchaea group</taxon>
        <taxon>Halobacteria</taxon>
        <taxon>Halobacteriales</taxon>
        <taxon>Haladaptataceae</taxon>
        <taxon>Halorussus</taxon>
    </lineage>
</organism>
<evidence type="ECO:0000256" key="1">
    <source>
        <dbReference type="SAM" id="MobiDB-lite"/>
    </source>
</evidence>
<feature type="compositionally biased region" description="Gly residues" evidence="1">
    <location>
        <begin position="161"/>
        <end position="190"/>
    </location>
</feature>
<reference evidence="3 4" key="1">
    <citation type="journal article" date="2019" name="Int. J. Syst. Evol. Microbiol.">
        <title>The Global Catalogue of Microorganisms (GCM) 10K type strain sequencing project: providing services to taxonomists for standard genome sequencing and annotation.</title>
        <authorList>
            <consortium name="The Broad Institute Genomics Platform"/>
            <consortium name="The Broad Institute Genome Sequencing Center for Infectious Disease"/>
            <person name="Wu L."/>
            <person name="Ma J."/>
        </authorList>
    </citation>
    <scope>NUCLEOTIDE SEQUENCE [LARGE SCALE GENOMIC DNA]</scope>
    <source>
        <strain evidence="3 4">DT72</strain>
    </source>
</reference>
<keyword evidence="4" id="KW-1185">Reference proteome</keyword>
<dbReference type="AlphaFoldDB" id="A0ABD5WPD5"/>
<dbReference type="Proteomes" id="UP001596407">
    <property type="component" value="Unassembled WGS sequence"/>
</dbReference>
<dbReference type="GeneID" id="79303771"/>
<sequence>MPSTVVHVALAGLVGTALLAEHFDGKAVAVVMAATALVDFDVFLGFWIAGAHRSAFHTLLLPLAAGGVLWWDFVRRDRSLVRARWGARGVRVAWVGVVAVAFAGIGLDAFFNGVNLFYPVHDRFYDLSGKVFYSTEKGFVQTLVSVDVEAVADALLPHEGGSSGPAGGSGGGASASGGAGGSGGGGGAGGDSAPAPTTENTHYSTGVDPQKGAEDESVERLFPIAYTGERALVALTGYSVVGLRVWMERRRE</sequence>
<dbReference type="InterPro" id="IPR007404">
    <property type="entry name" value="YdjM-like"/>
</dbReference>
<name>A0ABD5WPD5_9EURY</name>